<keyword evidence="5" id="KW-1185">Reference proteome</keyword>
<keyword evidence="1 2" id="KW-0732">Signal</keyword>
<evidence type="ECO:0000256" key="1">
    <source>
        <dbReference type="ARBA" id="ARBA00022729"/>
    </source>
</evidence>
<dbReference type="RefSeq" id="WP_019234513.1">
    <property type="nucleotide sequence ID" value="NZ_CAXYJI010000008.1"/>
</dbReference>
<accession>A0AAX0X155</accession>
<name>A0AAX0X155_9GAMM</name>
<feature type="chain" id="PRO_5044015917" evidence="2">
    <location>
        <begin position="22"/>
        <end position="250"/>
    </location>
</feature>
<evidence type="ECO:0000256" key="2">
    <source>
        <dbReference type="SAM" id="SignalP"/>
    </source>
</evidence>
<dbReference type="InterPro" id="IPR011250">
    <property type="entry name" value="OMP/PagP_B-barrel"/>
</dbReference>
<protein>
    <submittedName>
        <fullName evidence="4">Porin family protein</fullName>
    </submittedName>
</protein>
<dbReference type="GeneID" id="98063946"/>
<comment type="caution">
    <text evidence="4">The sequence shown here is derived from an EMBL/GenBank/DDBJ whole genome shotgun (WGS) entry which is preliminary data.</text>
</comment>
<feature type="signal peptide" evidence="2">
    <location>
        <begin position="1"/>
        <end position="21"/>
    </location>
</feature>
<dbReference type="Pfam" id="PF13505">
    <property type="entry name" value="OMP_b-brl"/>
    <property type="match status" value="1"/>
</dbReference>
<evidence type="ECO:0000259" key="3">
    <source>
        <dbReference type="Pfam" id="PF13505"/>
    </source>
</evidence>
<dbReference type="Gene3D" id="2.40.160.20">
    <property type="match status" value="1"/>
</dbReference>
<organism evidence="4 5">
    <name type="scientific">Legionella anisa</name>
    <dbReference type="NCBI Taxonomy" id="28082"/>
    <lineage>
        <taxon>Bacteria</taxon>
        <taxon>Pseudomonadati</taxon>
        <taxon>Pseudomonadota</taxon>
        <taxon>Gammaproteobacteria</taxon>
        <taxon>Legionellales</taxon>
        <taxon>Legionellaceae</taxon>
        <taxon>Legionella</taxon>
    </lineage>
</organism>
<evidence type="ECO:0000313" key="4">
    <source>
        <dbReference type="EMBL" id="PNL62974.1"/>
    </source>
</evidence>
<dbReference type="InterPro" id="IPR027385">
    <property type="entry name" value="Beta-barrel_OMP"/>
</dbReference>
<feature type="domain" description="Outer membrane protein beta-barrel" evidence="3">
    <location>
        <begin position="94"/>
        <end position="223"/>
    </location>
</feature>
<gene>
    <name evidence="4" type="ORF">A6J39_018200</name>
</gene>
<sequence length="250" mass="27249">MKRCFFFSALTAGGLISQSMAGTMGPVMPAKDWTWVGSVSAGPVWARGGETQTFFLAPEIEKTYVARKSSNALAAGELFLGIQKSLTPQWLGQLGVAGAITGNAKLQGVIWDDASPEFENYSYQYKIWNGRVAVKGKLLLNRYWLMPWLSASVGVGVGFNRAHDFTNTPLIFEALPNPDFADHTKTAFTYTLGAGVQKALNDHWQIGAGYEFADWGKSELGRAFGQTMNSGLALNHLYTNGVLFNLTYVA</sequence>
<evidence type="ECO:0000313" key="5">
    <source>
        <dbReference type="Proteomes" id="UP000192511"/>
    </source>
</evidence>
<reference evidence="4" key="1">
    <citation type="submission" date="2017-12" db="EMBL/GenBank/DDBJ databases">
        <title>FDA dAtabase for Regulatory Grade micrObial Sequences (FDA-ARGOS): Supporting development and validation of Infectious Disease Dx tests.</title>
        <authorList>
            <person name="Kerrigan L."/>
            <person name="Tallon L.J."/>
            <person name="Sadzewicz L."/>
            <person name="Sengamalay N."/>
            <person name="Ott S."/>
            <person name="Godinez A."/>
            <person name="Nagaraj S."/>
            <person name="Vavikolanu K."/>
            <person name="Vyas G."/>
            <person name="Nadendla S."/>
            <person name="Aluvathingal J."/>
            <person name="Sichtig H."/>
        </authorList>
    </citation>
    <scope>NUCLEOTIDE SEQUENCE [LARGE SCALE GENOMIC DNA]</scope>
    <source>
        <strain evidence="4">FDAARGOS_200</strain>
    </source>
</reference>
<dbReference type="EMBL" id="NBTX02000004">
    <property type="protein sequence ID" value="PNL62974.1"/>
    <property type="molecule type" value="Genomic_DNA"/>
</dbReference>
<dbReference type="SUPFAM" id="SSF56925">
    <property type="entry name" value="OMPA-like"/>
    <property type="match status" value="1"/>
</dbReference>
<proteinExistence type="predicted"/>
<dbReference type="AlphaFoldDB" id="A0AAX0X155"/>
<dbReference type="Proteomes" id="UP000192511">
    <property type="component" value="Unassembled WGS sequence"/>
</dbReference>